<feature type="domain" description="PEP-utilising enzyme C-terminal" evidence="17">
    <location>
        <begin position="517"/>
        <end position="875"/>
    </location>
</feature>
<evidence type="ECO:0000256" key="7">
    <source>
        <dbReference type="ARBA" id="ARBA00022741"/>
    </source>
</evidence>
<keyword evidence="6 14" id="KW-0479">Metal-binding</keyword>
<feature type="active site" description="Proton donor" evidence="12">
    <location>
        <position position="837"/>
    </location>
</feature>
<evidence type="ECO:0000259" key="17">
    <source>
        <dbReference type="Pfam" id="PF02896"/>
    </source>
</evidence>
<evidence type="ECO:0000256" key="5">
    <source>
        <dbReference type="ARBA" id="ARBA00022679"/>
    </source>
</evidence>
<dbReference type="InterPro" id="IPR015813">
    <property type="entry name" value="Pyrv/PenolPyrv_kinase-like_dom"/>
</dbReference>
<feature type="binding site" evidence="13">
    <location>
        <position position="771"/>
    </location>
    <ligand>
        <name>substrate</name>
    </ligand>
</feature>
<keyword evidence="8 18" id="KW-0418">Kinase</keyword>
<feature type="domain" description="Pyruvate phosphate dikinase AMP/ATP-binding" evidence="16">
    <location>
        <begin position="18"/>
        <end position="52"/>
    </location>
</feature>
<dbReference type="InterPro" id="IPR000121">
    <property type="entry name" value="PEP_util_C"/>
</dbReference>
<evidence type="ECO:0000256" key="13">
    <source>
        <dbReference type="PIRSR" id="PIRSR000853-2"/>
    </source>
</evidence>
<feature type="binding site" evidence="13">
    <location>
        <position position="615"/>
    </location>
    <ligand>
        <name>substrate</name>
    </ligand>
</feature>
<evidence type="ECO:0000256" key="9">
    <source>
        <dbReference type="ARBA" id="ARBA00022840"/>
    </source>
</evidence>
<evidence type="ECO:0000256" key="12">
    <source>
        <dbReference type="PIRSR" id="PIRSR000853-1"/>
    </source>
</evidence>
<dbReference type="PIRSF" id="PIRSF000853">
    <property type="entry name" value="PPDK"/>
    <property type="match status" value="1"/>
</dbReference>
<dbReference type="Gene3D" id="3.30.1490.20">
    <property type="entry name" value="ATP-grasp fold, A domain"/>
    <property type="match status" value="1"/>
</dbReference>
<evidence type="ECO:0000256" key="3">
    <source>
        <dbReference type="ARBA" id="ARBA00011994"/>
    </source>
</evidence>
<dbReference type="InterPro" id="IPR036637">
    <property type="entry name" value="Phosphohistidine_dom_sf"/>
</dbReference>
<keyword evidence="7" id="KW-0547">Nucleotide-binding</keyword>
<evidence type="ECO:0000259" key="16">
    <source>
        <dbReference type="Pfam" id="PF01326"/>
    </source>
</evidence>
<keyword evidence="18" id="KW-0670">Pyruvate</keyword>
<feature type="binding site" evidence="14">
    <location>
        <position position="774"/>
    </location>
    <ligand>
        <name>Mg(2+)</name>
        <dbReference type="ChEBI" id="CHEBI:18420"/>
    </ligand>
</feature>
<dbReference type="PROSITE" id="PS00370">
    <property type="entry name" value="PEP_ENZYMES_PHOS_SITE"/>
    <property type="match status" value="1"/>
</dbReference>
<dbReference type="Gene3D" id="3.50.30.10">
    <property type="entry name" value="Phosphohistidine domain"/>
    <property type="match status" value="1"/>
</dbReference>
<dbReference type="Gene3D" id="1.10.189.10">
    <property type="entry name" value="Pyruvate Phosphate Dikinase, domain 2"/>
    <property type="match status" value="1"/>
</dbReference>
<feature type="binding site" evidence="13">
    <location>
        <position position="772"/>
    </location>
    <ligand>
        <name>substrate</name>
    </ligand>
</feature>
<evidence type="ECO:0000313" key="19">
    <source>
        <dbReference type="Proteomes" id="UP000238916"/>
    </source>
</evidence>
<keyword evidence="10 14" id="KW-0460">Magnesium</keyword>
<feature type="domain" description="Pyruvate phosphate dikinase AMP/ATP-binding" evidence="16">
    <location>
        <begin position="304"/>
        <end position="354"/>
    </location>
</feature>
<dbReference type="NCBIfam" id="TIGR01828">
    <property type="entry name" value="pyru_phos_dikin"/>
    <property type="match status" value="1"/>
</dbReference>
<evidence type="ECO:0000256" key="2">
    <source>
        <dbReference type="ARBA" id="ARBA00007837"/>
    </source>
</evidence>
<keyword evidence="9" id="KW-0067">ATP-binding</keyword>
<evidence type="ECO:0000256" key="10">
    <source>
        <dbReference type="ARBA" id="ARBA00022842"/>
    </source>
</evidence>
<dbReference type="Proteomes" id="UP000238916">
    <property type="component" value="Unassembled WGS sequence"/>
</dbReference>
<dbReference type="Pfam" id="PF01326">
    <property type="entry name" value="PPDK_N"/>
    <property type="match status" value="3"/>
</dbReference>
<dbReference type="PANTHER" id="PTHR22931:SF9">
    <property type="entry name" value="PYRUVATE, PHOSPHATE DIKINASE 1, CHLOROPLASTIC"/>
    <property type="match status" value="1"/>
</dbReference>
<evidence type="ECO:0000256" key="8">
    <source>
        <dbReference type="ARBA" id="ARBA00022777"/>
    </source>
</evidence>
<dbReference type="GO" id="GO:0050242">
    <property type="term" value="F:pyruvate, phosphate dikinase activity"/>
    <property type="evidence" value="ECO:0007669"/>
    <property type="project" value="UniProtKB-UniRule"/>
</dbReference>
<evidence type="ECO:0000259" key="15">
    <source>
        <dbReference type="Pfam" id="PF00391"/>
    </source>
</evidence>
<dbReference type="GO" id="GO:0046872">
    <property type="term" value="F:metal ion binding"/>
    <property type="evidence" value="ECO:0007669"/>
    <property type="project" value="UniProtKB-UniRule"/>
</dbReference>
<name>A0A2U3LMQ2_9FIRM</name>
<dbReference type="InterPro" id="IPR010121">
    <property type="entry name" value="Pyruvate_phosphate_dikinase"/>
</dbReference>
<dbReference type="Gene3D" id="3.30.470.20">
    <property type="entry name" value="ATP-grasp fold, B domain"/>
    <property type="match status" value="1"/>
</dbReference>
<dbReference type="SUPFAM" id="SSF51621">
    <property type="entry name" value="Phosphoenolpyruvate/pyruvate domain"/>
    <property type="match status" value="1"/>
</dbReference>
<comment type="similarity">
    <text evidence="2 11">Belongs to the PEP-utilizing enzyme family.</text>
</comment>
<dbReference type="OrthoDB" id="9765468at2"/>
<evidence type="ECO:0000313" key="18">
    <source>
        <dbReference type="EMBL" id="SPF53158.1"/>
    </source>
</evidence>
<dbReference type="AlphaFoldDB" id="A0A2U3LMQ2"/>
<organism evidence="18 19">
    <name type="scientific">Candidatus Desulfosporosinus infrequens</name>
    <dbReference type="NCBI Taxonomy" id="2043169"/>
    <lineage>
        <taxon>Bacteria</taxon>
        <taxon>Bacillati</taxon>
        <taxon>Bacillota</taxon>
        <taxon>Clostridia</taxon>
        <taxon>Eubacteriales</taxon>
        <taxon>Desulfitobacteriaceae</taxon>
        <taxon>Desulfosporosinus</taxon>
    </lineage>
</organism>
<dbReference type="GO" id="GO:0016301">
    <property type="term" value="F:kinase activity"/>
    <property type="evidence" value="ECO:0007669"/>
    <property type="project" value="UniProtKB-UniRule"/>
</dbReference>
<dbReference type="SUPFAM" id="SSF52009">
    <property type="entry name" value="Phosphohistidine domain"/>
    <property type="match status" value="1"/>
</dbReference>
<comment type="cofactor">
    <cofactor evidence="1 11 14">
        <name>Mg(2+)</name>
        <dbReference type="ChEBI" id="CHEBI:18420"/>
    </cofactor>
</comment>
<feature type="binding site" evidence="13">
    <location>
        <position position="773"/>
    </location>
    <ligand>
        <name>substrate</name>
    </ligand>
</feature>
<dbReference type="InterPro" id="IPR023151">
    <property type="entry name" value="PEP_util_CS"/>
</dbReference>
<evidence type="ECO:0000256" key="11">
    <source>
        <dbReference type="PIRNR" id="PIRNR000853"/>
    </source>
</evidence>
<gene>
    <name evidence="18" type="primary">ppdK</name>
    <name evidence="18" type="ORF">SBF1_640007</name>
</gene>
<evidence type="ECO:0000256" key="6">
    <source>
        <dbReference type="ARBA" id="ARBA00022723"/>
    </source>
</evidence>
<keyword evidence="5 18" id="KW-0808">Transferase</keyword>
<dbReference type="EMBL" id="OMOF01000601">
    <property type="protein sequence ID" value="SPF53158.1"/>
    <property type="molecule type" value="Genomic_DNA"/>
</dbReference>
<protein>
    <recommendedName>
        <fullName evidence="4 11">Pyruvate, phosphate dikinase</fullName>
        <ecNumber evidence="3 11">2.7.9.1</ecNumber>
    </recommendedName>
</protein>
<dbReference type="PROSITE" id="PS00742">
    <property type="entry name" value="PEP_ENZYMES_2"/>
    <property type="match status" value="1"/>
</dbReference>
<feature type="binding site" evidence="13">
    <location>
        <position position="774"/>
    </location>
    <ligand>
        <name>substrate</name>
    </ligand>
</feature>
<dbReference type="InterPro" id="IPR002192">
    <property type="entry name" value="PPDK_AMP/ATP-bd"/>
</dbReference>
<dbReference type="InterPro" id="IPR008279">
    <property type="entry name" value="PEP-util_enz_mobile_dom"/>
</dbReference>
<dbReference type="Gene3D" id="1.20.80.30">
    <property type="match status" value="1"/>
</dbReference>
<dbReference type="Gene3D" id="3.20.20.60">
    <property type="entry name" value="Phosphoenolpyruvate-binding domains"/>
    <property type="match status" value="1"/>
</dbReference>
<dbReference type="InterPro" id="IPR018274">
    <property type="entry name" value="PEP_util_AS"/>
</dbReference>
<dbReference type="Pfam" id="PF00391">
    <property type="entry name" value="PEP-utilizers"/>
    <property type="match status" value="1"/>
</dbReference>
<dbReference type="InterPro" id="IPR013815">
    <property type="entry name" value="ATP_grasp_subdomain_1"/>
</dbReference>
<dbReference type="InterPro" id="IPR040442">
    <property type="entry name" value="Pyrv_kinase-like_dom_sf"/>
</dbReference>
<sequence>MTKKYVYLFREGKASMKDLLGGKGANLCEMTNIGLPVPPGFTITTEACNAYYINGENVPDGTWDQVWPALAEIEAATGKLFGDKKNPLLVSVRSGAKFSMPGMMDTVLNLGLNDDTVEVLAANTQNERFAWDCYRRFIQMFGDVVLEVEHYNFEQILETAKEKQGVHYDSELSAESLKWMVSEYKKKIERKTGKPFPMDPRTQLELAILAVFRSWNNDRATFYRQINNIPHDIGTAVNVQAMVFGNMGNDSGTGVAFTRSPSTGEKALFGEYLMNAQGEDVVAGIRTPLPISSLAQENPEIYNQFVGICARLESHYHDMQDIEFTIERGKLYMLQTRNGKRTASAAIRVAVEQFREGVITKEEAIMRIEPEQLDHLLHRRMDTDAKVTVLAKGLPASPGAASGKIVFTAEEAERLGNAGEKVILVRTETTPDDIRGILAAQGILTSRGGMTSHAAVVSRHMGKAAVCGCDALKIDYAQNLFVIDGVEYPQGTLISIDGSTGRVIKGEIAMVDPELSEGFKEILGWADEFARLKVMANADTPTEALNARDFGAVGIGLTRTEHMFMDPARIPIVQEMILAQTLEEREVSLAKLLPMQEEDFYGILKAMQGLPVTIRLLDPPLHEFLPHSEELIVEITKLKITKEDPETLREKENLLRKVRGLSELNPMLGHRGCRLGVSYPEITVMQARAIFQASARLVKEGYDIHPEVMIPLIFGVEEFLMMRKLVDDTAQEVMREQNTTIHYQVGTMIEVPRAALVADEIGKVADFFSFGTNDLTQMTMGLSRDDAQGTFIPTYLEKKVIAADPFVVLDRAGVGKLVDMAVKLGRSTNPKLGLGICGEHGGEPNSVEFCHLVGLDYVSCSPFRVPIARLAAAQAAIKNKASIG</sequence>
<feature type="binding site" evidence="14">
    <location>
        <position position="750"/>
    </location>
    <ligand>
        <name>Mg(2+)</name>
        <dbReference type="ChEBI" id="CHEBI:18420"/>
    </ligand>
</feature>
<dbReference type="GO" id="GO:0005524">
    <property type="term" value="F:ATP binding"/>
    <property type="evidence" value="ECO:0007669"/>
    <property type="project" value="UniProtKB-UniRule"/>
</dbReference>
<reference evidence="19" key="1">
    <citation type="submission" date="2018-02" db="EMBL/GenBank/DDBJ databases">
        <authorList>
            <person name="Hausmann B."/>
        </authorList>
    </citation>
    <scope>NUCLEOTIDE SEQUENCE [LARGE SCALE GENOMIC DNA]</scope>
    <source>
        <strain evidence="19">Peat soil MAG SbF1</strain>
    </source>
</reference>
<feature type="binding site" evidence="13">
    <location>
        <position position="559"/>
    </location>
    <ligand>
        <name>substrate</name>
    </ligand>
</feature>
<dbReference type="PANTHER" id="PTHR22931">
    <property type="entry name" value="PHOSPHOENOLPYRUVATE DIKINASE-RELATED"/>
    <property type="match status" value="1"/>
</dbReference>
<feature type="domain" description="Pyruvate phosphate dikinase AMP/ATP-binding" evidence="16">
    <location>
        <begin position="66"/>
        <end position="288"/>
    </location>
</feature>
<evidence type="ECO:0000256" key="14">
    <source>
        <dbReference type="PIRSR" id="PIRSR000853-3"/>
    </source>
</evidence>
<comment type="catalytic activity">
    <reaction evidence="11">
        <text>pyruvate + phosphate + ATP = phosphoenolpyruvate + AMP + diphosphate + H(+)</text>
        <dbReference type="Rhea" id="RHEA:10756"/>
        <dbReference type="ChEBI" id="CHEBI:15361"/>
        <dbReference type="ChEBI" id="CHEBI:15378"/>
        <dbReference type="ChEBI" id="CHEBI:30616"/>
        <dbReference type="ChEBI" id="CHEBI:33019"/>
        <dbReference type="ChEBI" id="CHEBI:43474"/>
        <dbReference type="ChEBI" id="CHEBI:58702"/>
        <dbReference type="ChEBI" id="CHEBI:456215"/>
        <dbReference type="EC" id="2.7.9.1"/>
    </reaction>
</comment>
<feature type="binding site" evidence="13">
    <location>
        <position position="750"/>
    </location>
    <ligand>
        <name>substrate</name>
    </ligand>
</feature>
<dbReference type="NCBIfam" id="NF004531">
    <property type="entry name" value="PRK05878.1"/>
    <property type="match status" value="1"/>
</dbReference>
<evidence type="ECO:0000256" key="4">
    <source>
        <dbReference type="ARBA" id="ARBA00020138"/>
    </source>
</evidence>
<evidence type="ECO:0000256" key="1">
    <source>
        <dbReference type="ARBA" id="ARBA00001946"/>
    </source>
</evidence>
<dbReference type="EC" id="2.7.9.1" evidence="3 11"/>
<accession>A0A2U3LMQ2</accession>
<dbReference type="Pfam" id="PF02896">
    <property type="entry name" value="PEP-utilizers_C"/>
    <property type="match status" value="1"/>
</dbReference>
<proteinExistence type="inferred from homology"/>
<feature type="domain" description="PEP-utilising enzyme mobile" evidence="15">
    <location>
        <begin position="420"/>
        <end position="501"/>
    </location>
</feature>
<feature type="active site" description="Tele-phosphohistidine intermediate" evidence="12">
    <location>
        <position position="453"/>
    </location>
</feature>
<dbReference type="SUPFAM" id="SSF56059">
    <property type="entry name" value="Glutathione synthetase ATP-binding domain-like"/>
    <property type="match status" value="1"/>
</dbReference>